<keyword evidence="8 13" id="KW-1015">Disulfide bond</keyword>
<evidence type="ECO:0000256" key="5">
    <source>
        <dbReference type="ARBA" id="ARBA00022525"/>
    </source>
</evidence>
<dbReference type="AlphaFoldDB" id="A0A6A3D5J9"/>
<comment type="subcellular location">
    <subcellularLocation>
        <location evidence="2 14">Secreted</location>
        <location evidence="2 14">Extracellular space</location>
        <location evidence="2 14">Apoplast</location>
    </subcellularLocation>
</comment>
<feature type="binding site" evidence="11">
    <location>
        <position position="114"/>
    </location>
    <ligand>
        <name>oxalate</name>
        <dbReference type="ChEBI" id="CHEBI:30623"/>
    </ligand>
</feature>
<protein>
    <recommendedName>
        <fullName evidence="14">Germin-like protein</fullName>
    </recommendedName>
</protein>
<evidence type="ECO:0000313" key="16">
    <source>
        <dbReference type="EMBL" id="KAE8734641.1"/>
    </source>
</evidence>
<comment type="caution">
    <text evidence="16">The sequence shown here is derived from an EMBL/GenBank/DDBJ whole genome shotgun (WGS) entry which is preliminary data.</text>
</comment>
<organism evidence="16 18">
    <name type="scientific">Hibiscus syriacus</name>
    <name type="common">Rose of Sharon</name>
    <dbReference type="NCBI Taxonomy" id="106335"/>
    <lineage>
        <taxon>Eukaryota</taxon>
        <taxon>Viridiplantae</taxon>
        <taxon>Streptophyta</taxon>
        <taxon>Embryophyta</taxon>
        <taxon>Tracheophyta</taxon>
        <taxon>Spermatophyta</taxon>
        <taxon>Magnoliopsida</taxon>
        <taxon>eudicotyledons</taxon>
        <taxon>Gunneridae</taxon>
        <taxon>Pentapetalae</taxon>
        <taxon>rosids</taxon>
        <taxon>malvids</taxon>
        <taxon>Malvales</taxon>
        <taxon>Malvaceae</taxon>
        <taxon>Malvoideae</taxon>
        <taxon>Hibiscus</taxon>
    </lineage>
</organism>
<comment type="function">
    <text evidence="1">May play a role in plant defense. Probably has no oxalate oxidase activity even if the active site is conserved.</text>
</comment>
<evidence type="ECO:0000256" key="1">
    <source>
        <dbReference type="ARBA" id="ARBA00003629"/>
    </source>
</evidence>
<dbReference type="FunFam" id="2.60.120.10:FF:000005">
    <property type="entry name" value="Germin-like protein subfamily 1 member 8"/>
    <property type="match status" value="1"/>
</dbReference>
<dbReference type="InterPro" id="IPR001929">
    <property type="entry name" value="Germin"/>
</dbReference>
<name>A0A6A3D5J9_HIBSY</name>
<keyword evidence="4 14" id="KW-0052">Apoplast</keyword>
<evidence type="ECO:0000256" key="6">
    <source>
        <dbReference type="ARBA" id="ARBA00022723"/>
    </source>
</evidence>
<dbReference type="InterPro" id="IPR014710">
    <property type="entry name" value="RmlC-like_jellyroll"/>
</dbReference>
<evidence type="ECO:0000256" key="13">
    <source>
        <dbReference type="PIRSR" id="PIRSR601929-3"/>
    </source>
</evidence>
<dbReference type="SMART" id="SM00835">
    <property type="entry name" value="Cupin_1"/>
    <property type="match status" value="1"/>
</dbReference>
<keyword evidence="9" id="KW-0325">Glycoprotein</keyword>
<keyword evidence="5 14" id="KW-0964">Secreted</keyword>
<evidence type="ECO:0000256" key="9">
    <source>
        <dbReference type="ARBA" id="ARBA00023180"/>
    </source>
</evidence>
<dbReference type="OrthoDB" id="1921208at2759"/>
<dbReference type="GO" id="GO:0048046">
    <property type="term" value="C:apoplast"/>
    <property type="evidence" value="ECO:0007669"/>
    <property type="project" value="UniProtKB-SubCell"/>
</dbReference>
<evidence type="ECO:0000256" key="7">
    <source>
        <dbReference type="ARBA" id="ARBA00022729"/>
    </source>
</evidence>
<feature type="binding site" evidence="11">
    <location>
        <position position="119"/>
    </location>
    <ligand>
        <name>oxalate</name>
        <dbReference type="ChEBI" id="CHEBI:30623"/>
    </ligand>
</feature>
<feature type="disulfide bond" evidence="13">
    <location>
        <begin position="32"/>
        <end position="49"/>
    </location>
</feature>
<dbReference type="PANTHER" id="PTHR31238">
    <property type="entry name" value="GERMIN-LIKE PROTEIN SUBFAMILY 3 MEMBER 3"/>
    <property type="match status" value="1"/>
</dbReference>
<dbReference type="InterPro" id="IPR006045">
    <property type="entry name" value="Cupin_1"/>
</dbReference>
<dbReference type="EMBL" id="VEPZ02000065">
    <property type="protein sequence ID" value="KAE8734643.1"/>
    <property type="molecule type" value="Genomic_DNA"/>
</dbReference>
<evidence type="ECO:0000256" key="4">
    <source>
        <dbReference type="ARBA" id="ARBA00022523"/>
    </source>
</evidence>
<feature type="binding site" evidence="12">
    <location>
        <position position="119"/>
    </location>
    <ligand>
        <name>Mn(2+)</name>
        <dbReference type="ChEBI" id="CHEBI:29035"/>
    </ligand>
</feature>
<evidence type="ECO:0000259" key="15">
    <source>
        <dbReference type="SMART" id="SM00835"/>
    </source>
</evidence>
<evidence type="ECO:0000256" key="3">
    <source>
        <dbReference type="ARBA" id="ARBA00007456"/>
    </source>
</evidence>
<comment type="similarity">
    <text evidence="3 14">Belongs to the germin family.</text>
</comment>
<dbReference type="EMBL" id="VEPZ02000065">
    <property type="protein sequence ID" value="KAE8734641.1"/>
    <property type="molecule type" value="Genomic_DNA"/>
</dbReference>
<dbReference type="SUPFAM" id="SSF51182">
    <property type="entry name" value="RmlC-like cupins"/>
    <property type="match status" value="1"/>
</dbReference>
<feature type="signal peptide" evidence="14">
    <location>
        <begin position="1"/>
        <end position="22"/>
    </location>
</feature>
<dbReference type="InterPro" id="IPR011051">
    <property type="entry name" value="RmlC_Cupin_sf"/>
</dbReference>
<evidence type="ECO:0000256" key="8">
    <source>
        <dbReference type="ARBA" id="ARBA00023157"/>
    </source>
</evidence>
<dbReference type="PROSITE" id="PS00725">
    <property type="entry name" value="GERMIN"/>
    <property type="match status" value="1"/>
</dbReference>
<gene>
    <name evidence="16" type="ORF">F3Y22_tig00000738pilonHSYRG00131</name>
    <name evidence="17" type="ORF">F3Y22_tig00000738pilonHSYRG00133</name>
</gene>
<evidence type="ECO:0000256" key="11">
    <source>
        <dbReference type="PIRSR" id="PIRSR601929-1"/>
    </source>
</evidence>
<dbReference type="GO" id="GO:0030145">
    <property type="term" value="F:manganese ion binding"/>
    <property type="evidence" value="ECO:0007669"/>
    <property type="project" value="UniProtKB-UniRule"/>
</dbReference>
<dbReference type="InterPro" id="IPR019780">
    <property type="entry name" value="Germin_Mn-BS"/>
</dbReference>
<evidence type="ECO:0000256" key="10">
    <source>
        <dbReference type="ARBA" id="ARBA00023211"/>
    </source>
</evidence>
<accession>A0A6A3D5J9</accession>
<dbReference type="Pfam" id="PF00190">
    <property type="entry name" value="Cupin_1"/>
    <property type="match status" value="1"/>
</dbReference>
<dbReference type="PRINTS" id="PR00325">
    <property type="entry name" value="GERMIN"/>
</dbReference>
<keyword evidence="10 11" id="KW-0464">Manganese</keyword>
<evidence type="ECO:0000256" key="12">
    <source>
        <dbReference type="PIRSR" id="PIRSR601929-2"/>
    </source>
</evidence>
<feature type="binding site" evidence="12">
    <location>
        <position position="114"/>
    </location>
    <ligand>
        <name>Mn(2+)</name>
        <dbReference type="ChEBI" id="CHEBI:29035"/>
    </ligand>
</feature>
<evidence type="ECO:0000313" key="17">
    <source>
        <dbReference type="EMBL" id="KAE8734643.1"/>
    </source>
</evidence>
<evidence type="ECO:0000256" key="14">
    <source>
        <dbReference type="RuleBase" id="RU366015"/>
    </source>
</evidence>
<feature type="binding site" evidence="12">
    <location>
        <position position="112"/>
    </location>
    <ligand>
        <name>Mn(2+)</name>
        <dbReference type="ChEBI" id="CHEBI:29035"/>
    </ligand>
</feature>
<keyword evidence="18" id="KW-1185">Reference proteome</keyword>
<feature type="domain" description="Cupin type-1" evidence="15">
    <location>
        <begin position="63"/>
        <end position="214"/>
    </location>
</feature>
<feature type="binding site" evidence="11">
    <location>
        <position position="109"/>
    </location>
    <ligand>
        <name>oxalate</name>
        <dbReference type="ChEBI" id="CHEBI:30623"/>
    </ligand>
</feature>
<sequence>MKGVGFLVAFVLLALASKLASASDPSPLQDFCVAVNDAKDGVFVNGKLCKDPKLAVPEDFFLQGLNIPGNTSNPVGSMVTPANVQQIPGLNTLGISLVRIDYAPYGGLNPPHTHPRATEILVVVEGTLYVGFVTSNPENRLFTKVLYPGDVFVFPVGLIHFQFNIGHTNAVAFAGLSSQNPGVITIANAVFGSDPAINPDVLAKAFQLDKNIVKQLQSRFWWDNN</sequence>
<keyword evidence="6 11" id="KW-0479">Metal-binding</keyword>
<reference evidence="16 18" key="1">
    <citation type="submission" date="2019-09" db="EMBL/GenBank/DDBJ databases">
        <title>Draft genome information of white flower Hibiscus syriacus.</title>
        <authorList>
            <person name="Kim Y.-M."/>
        </authorList>
    </citation>
    <scope>NUCLEOTIDE SEQUENCE [LARGE SCALE GENOMIC DNA]</scope>
    <source>
        <strain evidence="18">cv. Baekdansim</strain>
        <strain evidence="16">YM2019G1</strain>
        <tissue evidence="16">Leaf</tissue>
    </source>
</reference>
<proteinExistence type="inferred from homology"/>
<dbReference type="Gene3D" id="2.60.120.10">
    <property type="entry name" value="Jelly Rolls"/>
    <property type="match status" value="1"/>
</dbReference>
<feature type="chain" id="PRO_5044036044" description="Germin-like protein" evidence="14">
    <location>
        <begin position="23"/>
        <end position="225"/>
    </location>
</feature>
<feature type="binding site" evidence="12">
    <location>
        <position position="160"/>
    </location>
    <ligand>
        <name>Mn(2+)</name>
        <dbReference type="ChEBI" id="CHEBI:29035"/>
    </ligand>
</feature>
<evidence type="ECO:0000256" key="2">
    <source>
        <dbReference type="ARBA" id="ARBA00004271"/>
    </source>
</evidence>
<dbReference type="Proteomes" id="UP000436088">
    <property type="component" value="Unassembled WGS sequence"/>
</dbReference>
<evidence type="ECO:0000313" key="18">
    <source>
        <dbReference type="Proteomes" id="UP000436088"/>
    </source>
</evidence>
<keyword evidence="7 14" id="KW-0732">Signal</keyword>
<dbReference type="CDD" id="cd02241">
    <property type="entry name" value="cupin_OxOx"/>
    <property type="match status" value="1"/>
</dbReference>